<proteinExistence type="predicted"/>
<dbReference type="PANTHER" id="PTHR36118:SF1">
    <property type="entry name" value="ION-TRANSLOCATING OXIDOREDUCTASE COMPLEX SUBUNIT G"/>
    <property type="match status" value="1"/>
</dbReference>
<evidence type="ECO:0000313" key="8">
    <source>
        <dbReference type="Proteomes" id="UP001228690"/>
    </source>
</evidence>
<accession>A0ABY8MDZ6</accession>
<dbReference type="InterPro" id="IPR007329">
    <property type="entry name" value="FMN-bd"/>
</dbReference>
<evidence type="ECO:0000256" key="3">
    <source>
        <dbReference type="ARBA" id="ARBA00022630"/>
    </source>
</evidence>
<dbReference type="PANTHER" id="PTHR36118">
    <property type="entry name" value="ION-TRANSLOCATING OXIDOREDUCTASE COMPLEX SUBUNIT G"/>
    <property type="match status" value="1"/>
</dbReference>
<evidence type="ECO:0000256" key="2">
    <source>
        <dbReference type="ARBA" id="ARBA00022553"/>
    </source>
</evidence>
<evidence type="ECO:0000256" key="5">
    <source>
        <dbReference type="ARBA" id="ARBA00022982"/>
    </source>
</evidence>
<evidence type="ECO:0000256" key="4">
    <source>
        <dbReference type="ARBA" id="ARBA00022643"/>
    </source>
</evidence>
<dbReference type="InterPro" id="IPR010209">
    <property type="entry name" value="Ion_transpt_RnfG/RsxG"/>
</dbReference>
<dbReference type="EMBL" id="CP123443">
    <property type="protein sequence ID" value="WGK68210.1"/>
    <property type="molecule type" value="Genomic_DNA"/>
</dbReference>
<keyword evidence="8" id="KW-1185">Reference proteome</keyword>
<keyword evidence="5" id="KW-0249">Electron transport</keyword>
<organism evidence="7 8">
    <name type="scientific">Candidatus Haliotispira prima</name>
    <dbReference type="NCBI Taxonomy" id="3034016"/>
    <lineage>
        <taxon>Bacteria</taxon>
        <taxon>Pseudomonadati</taxon>
        <taxon>Spirochaetota</taxon>
        <taxon>Spirochaetia</taxon>
        <taxon>Spirochaetales</taxon>
        <taxon>Spirochaetaceae</taxon>
        <taxon>Candidatus Haliotispira</taxon>
    </lineage>
</organism>
<sequence length="241" mass="26142">MQGLLSQHSSLYRAPLVLSILCLLSTGALALLNIATRDKITEAKARSRLSGFVTLLSYHADSPPNPAPSASRPESRSINELSLRAIGQGRPVPDSELVRMLYHVSATDTDTKTETRAEANIPELYVLQLAGHGFGGPLELLAAYRPDGRLYHAVMLDNTETPGFGKKAENPGYMEMFRDRGSRLHSEPEQSIPTTKRALAVPYLDAVTGSTISFRAISSALLAGADWLVTRQARQTNGTVQ</sequence>
<dbReference type="Pfam" id="PF04205">
    <property type="entry name" value="FMN_bind"/>
    <property type="match status" value="1"/>
</dbReference>
<protein>
    <submittedName>
        <fullName evidence="7">FMN-binding protein</fullName>
    </submittedName>
</protein>
<evidence type="ECO:0000256" key="1">
    <source>
        <dbReference type="ARBA" id="ARBA00022448"/>
    </source>
</evidence>
<evidence type="ECO:0000259" key="6">
    <source>
        <dbReference type="Pfam" id="PF04205"/>
    </source>
</evidence>
<feature type="domain" description="FMN-binding" evidence="6">
    <location>
        <begin position="133"/>
        <end position="221"/>
    </location>
</feature>
<keyword evidence="4" id="KW-0288">FMN</keyword>
<name>A0ABY8MDZ6_9SPIO</name>
<keyword evidence="2" id="KW-0597">Phosphoprotein</keyword>
<keyword evidence="3" id="KW-0285">Flavoprotein</keyword>
<gene>
    <name evidence="7" type="ORF">P0082_06905</name>
</gene>
<reference evidence="7 8" key="1">
    <citation type="submission" date="2023-04" db="EMBL/GenBank/DDBJ databases">
        <title>Spirochaete genome identified in red abalone sample constitutes a novel genus.</title>
        <authorList>
            <person name="Sharma S.P."/>
            <person name="Purcell C.M."/>
            <person name="Hyde J.R."/>
            <person name="Severin A.J."/>
        </authorList>
    </citation>
    <scope>NUCLEOTIDE SEQUENCE [LARGE SCALE GENOMIC DNA]</scope>
    <source>
        <strain evidence="7 8">SP-2023</strain>
    </source>
</reference>
<dbReference type="RefSeq" id="WP_326926380.1">
    <property type="nucleotide sequence ID" value="NZ_CP123443.1"/>
</dbReference>
<keyword evidence="1" id="KW-0813">Transport</keyword>
<evidence type="ECO:0000313" key="7">
    <source>
        <dbReference type="EMBL" id="WGK68210.1"/>
    </source>
</evidence>
<dbReference type="Proteomes" id="UP001228690">
    <property type="component" value="Chromosome"/>
</dbReference>